<proteinExistence type="predicted"/>
<evidence type="ECO:0000313" key="1">
    <source>
        <dbReference type="EMBL" id="AIJ49373.1"/>
    </source>
</evidence>
<name>A0A076PUH9_COMTE</name>
<dbReference type="RefSeq" id="WP_043375578.1">
    <property type="nucleotide sequence ID" value="NZ_CP006704.1"/>
</dbReference>
<reference evidence="1 2" key="1">
    <citation type="journal article" date="2014" name="Genome Announc.">
        <title>Complete Genome Sequence of Polychlorinated Biphenyl Degrader Comamonas testosteroni TK102 (NBRC 109938).</title>
        <authorList>
            <person name="Fukuda K."/>
            <person name="Hosoyama A."/>
            <person name="Tsuchikane K."/>
            <person name="Ohji S."/>
            <person name="Yamazoe A."/>
            <person name="Fujita N."/>
            <person name="Shintani M."/>
            <person name="Kimbara K."/>
        </authorList>
    </citation>
    <scope>NUCLEOTIDE SEQUENCE [LARGE SCALE GENOMIC DNA]</scope>
    <source>
        <strain evidence="1">TK102</strain>
    </source>
</reference>
<dbReference type="Proteomes" id="UP000028782">
    <property type="component" value="Chromosome"/>
</dbReference>
<organism evidence="1 2">
    <name type="scientific">Comamonas testosteroni TK102</name>
    <dbReference type="NCBI Taxonomy" id="1392005"/>
    <lineage>
        <taxon>Bacteria</taxon>
        <taxon>Pseudomonadati</taxon>
        <taxon>Pseudomonadota</taxon>
        <taxon>Betaproteobacteria</taxon>
        <taxon>Burkholderiales</taxon>
        <taxon>Comamonadaceae</taxon>
        <taxon>Comamonas</taxon>
    </lineage>
</organism>
<dbReference type="AlphaFoldDB" id="A0A076PUH9"/>
<dbReference type="EMBL" id="CP006704">
    <property type="protein sequence ID" value="AIJ49373.1"/>
    <property type="molecule type" value="Genomic_DNA"/>
</dbReference>
<dbReference type="KEGG" id="ctes:O987_26530"/>
<evidence type="ECO:0000313" key="2">
    <source>
        <dbReference type="Proteomes" id="UP000028782"/>
    </source>
</evidence>
<sequence length="277" mass="32443">MNAPLHPLLTGIHLECRSGWFNIIRVLCEQLQDQTDRFGAPEPKVQQVKEKYGTLHFYANHCSLTQDALIEFAEELSAHTCEVCGKSATLRKLGWVQTLCDEHADRGRNMIAKRRLDSIPQWDHVCWYMVGEALLADHVIHALYRRNWTYIDEKKLSEEDWSFIYGLGEKYGEYGEFSPLPDWTSMTIQERQQETHKRETMQQLVDLVELWISNNPGGRVPDDFDAEDWIAQWVHQKHPRLSNDRPSDYFFSQDGMGEVEALLREEVRIMLYGSNRR</sequence>
<gene>
    <name evidence="1" type="ORF">O987_26530</name>
</gene>
<dbReference type="HOGENOM" id="CLU_1003663_0_0_4"/>
<protein>
    <submittedName>
        <fullName evidence="1">Uncharacterized protein</fullName>
    </submittedName>
</protein>
<accession>A0A076PUH9</accession>